<sequence>MPSPIKVEPMTSTKLANSPVILALDTCTELCSAALAWQGGSIAESVDAPREHSQRLLPMIENLLSQSGLKMQDIGLIAYGRGPGSFTGIRICTSMTQGLALGLDVPVIGISTLAAMAQQAITEHGAQQVICAIDARMGEIYWAAFEQESGMAKLVGIEQVSAPETMTSPFANADKVYCCGTGFDAYPALLQHAENLTLLDAVKYPQASAMLALANLGWQQGLATSVDELAPVYLRDTVAWKKLPGRE</sequence>
<accession>A0ABQ1SXC9</accession>
<dbReference type="Pfam" id="PF00814">
    <property type="entry name" value="TsaD"/>
    <property type="match status" value="1"/>
</dbReference>
<organism evidence="5 6">
    <name type="scientific">Shewanella carassii</name>
    <dbReference type="NCBI Taxonomy" id="1987584"/>
    <lineage>
        <taxon>Bacteria</taxon>
        <taxon>Pseudomonadati</taxon>
        <taxon>Pseudomonadota</taxon>
        <taxon>Gammaproteobacteria</taxon>
        <taxon>Alteromonadales</taxon>
        <taxon>Shewanellaceae</taxon>
        <taxon>Shewanella</taxon>
    </lineage>
</organism>
<gene>
    <name evidence="5" type="primary">yeaZ</name>
    <name evidence="5" type="ORF">GCM10011520_04740</name>
</gene>
<protein>
    <recommendedName>
        <fullName evidence="2">tRNA threonylcarbamoyladenosine biosynthesis protein TsaB</fullName>
    </recommendedName>
    <alternativeName>
        <fullName evidence="3">t(6)A37 threonylcarbamoyladenosine biosynthesis protein TsaB</fullName>
    </alternativeName>
</protein>
<evidence type="ECO:0000313" key="5">
    <source>
        <dbReference type="EMBL" id="GGE67118.1"/>
    </source>
</evidence>
<evidence type="ECO:0000256" key="1">
    <source>
        <dbReference type="ARBA" id="ARBA00010493"/>
    </source>
</evidence>
<dbReference type="NCBIfam" id="TIGR03725">
    <property type="entry name" value="T6A_YeaZ"/>
    <property type="match status" value="1"/>
</dbReference>
<dbReference type="Proteomes" id="UP000606498">
    <property type="component" value="Unassembled WGS sequence"/>
</dbReference>
<name>A0ABQ1SXC9_9GAMM</name>
<evidence type="ECO:0000256" key="3">
    <source>
        <dbReference type="ARBA" id="ARBA00032446"/>
    </source>
</evidence>
<evidence type="ECO:0000313" key="6">
    <source>
        <dbReference type="Proteomes" id="UP000606498"/>
    </source>
</evidence>
<evidence type="ECO:0000256" key="2">
    <source>
        <dbReference type="ARBA" id="ARBA00019012"/>
    </source>
</evidence>
<dbReference type="InterPro" id="IPR000905">
    <property type="entry name" value="Gcp-like_dom"/>
</dbReference>
<dbReference type="CDD" id="cd24032">
    <property type="entry name" value="ASKHA_NBD_TsaB"/>
    <property type="match status" value="1"/>
</dbReference>
<dbReference type="PANTHER" id="PTHR11735">
    <property type="entry name" value="TRNA N6-ADENOSINE THREONYLCARBAMOYLTRANSFERASE"/>
    <property type="match status" value="1"/>
</dbReference>
<reference evidence="6" key="1">
    <citation type="journal article" date="2019" name="Int. J. Syst. Evol. Microbiol.">
        <title>The Global Catalogue of Microorganisms (GCM) 10K type strain sequencing project: providing services to taxonomists for standard genome sequencing and annotation.</title>
        <authorList>
            <consortium name="The Broad Institute Genomics Platform"/>
            <consortium name="The Broad Institute Genome Sequencing Center for Infectious Disease"/>
            <person name="Wu L."/>
            <person name="Ma J."/>
        </authorList>
    </citation>
    <scope>NUCLEOTIDE SEQUENCE [LARGE SCALE GENOMIC DNA]</scope>
    <source>
        <strain evidence="6">CGMCC 1.16033</strain>
    </source>
</reference>
<dbReference type="EMBL" id="BMKO01000001">
    <property type="protein sequence ID" value="GGE67118.1"/>
    <property type="molecule type" value="Genomic_DNA"/>
</dbReference>
<keyword evidence="6" id="KW-1185">Reference proteome</keyword>
<evidence type="ECO:0000259" key="4">
    <source>
        <dbReference type="Pfam" id="PF00814"/>
    </source>
</evidence>
<comment type="caution">
    <text evidence="5">The sequence shown here is derived from an EMBL/GenBank/DDBJ whole genome shotgun (WGS) entry which is preliminary data.</text>
</comment>
<dbReference type="PANTHER" id="PTHR11735:SF11">
    <property type="entry name" value="TRNA THREONYLCARBAMOYLADENOSINE BIOSYNTHESIS PROTEIN TSAB"/>
    <property type="match status" value="1"/>
</dbReference>
<comment type="similarity">
    <text evidence="1">Belongs to the KAE1 / TsaD family. TsaB subfamily.</text>
</comment>
<dbReference type="SUPFAM" id="SSF53067">
    <property type="entry name" value="Actin-like ATPase domain"/>
    <property type="match status" value="2"/>
</dbReference>
<dbReference type="Gene3D" id="3.30.420.40">
    <property type="match status" value="2"/>
</dbReference>
<dbReference type="InterPro" id="IPR022496">
    <property type="entry name" value="T6A_TsaB"/>
</dbReference>
<proteinExistence type="inferred from homology"/>
<dbReference type="InterPro" id="IPR043129">
    <property type="entry name" value="ATPase_NBD"/>
</dbReference>
<feature type="domain" description="Gcp-like" evidence="4">
    <location>
        <begin position="48"/>
        <end position="241"/>
    </location>
</feature>